<name>A0A1M3KX91_9BACT</name>
<evidence type="ECO:0000313" key="3">
    <source>
        <dbReference type="EMBL" id="OJX56849.1"/>
    </source>
</evidence>
<proteinExistence type="predicted"/>
<feature type="chain" id="PRO_5012612194" description="Peptidase M28 domain-containing protein" evidence="1">
    <location>
        <begin position="21"/>
        <end position="511"/>
    </location>
</feature>
<dbReference type="Gene3D" id="3.40.630.10">
    <property type="entry name" value="Zn peptidases"/>
    <property type="match status" value="2"/>
</dbReference>
<dbReference type="SUPFAM" id="SSF52025">
    <property type="entry name" value="PA domain"/>
    <property type="match status" value="1"/>
</dbReference>
<sequence>MNAFLLHVCASFLIALPLGAGTLPNDFNGRFDTVTARRHLDVLASDDMRGRNTPSPELERAADYIADQFRSFGLEPLNGSYFHGYHLERMHLAEPTTLTILKGRDTVHMALKADFIPFEMSGTGNADIRNKRVVFAGFGITVPEQQYDDYAGIDARDAVVLVMRGEPSSMRQHGSMTEKIRNARSHGAVAILAVDAMRGRALTVSGYPWPMLYPNLPKDAVPLMWTKPDVKLLPVFHVGEAVLKALVDSVGVLRGRCALIDSLCAPQSMELPGVRISCVVTFVRDSVPVRNVVGLLKGAVHPDEYVVMGAHYDHIGTGRPNEKGDSIFNGADDNASGTAGLLMNAEAFAKGAARPDRSILFIAFSAEERGLLGSKAYAATPLLPLAKCVGMLNMDMIGRSENGKLSIGGHLRCPDLIAINEEENKAADRPFTLAYDIEAYFFRSDQASFAMKRIPVLFYFTGEHGDYHRQGDEIAKINFADLVRISSLAGRVAWRVAGSPRSTYLPAGWED</sequence>
<dbReference type="Proteomes" id="UP000184233">
    <property type="component" value="Unassembled WGS sequence"/>
</dbReference>
<evidence type="ECO:0000313" key="4">
    <source>
        <dbReference type="Proteomes" id="UP000184233"/>
    </source>
</evidence>
<evidence type="ECO:0000259" key="2">
    <source>
        <dbReference type="Pfam" id="PF04389"/>
    </source>
</evidence>
<comment type="caution">
    <text evidence="3">The sequence shown here is derived from an EMBL/GenBank/DDBJ whole genome shotgun (WGS) entry which is preliminary data.</text>
</comment>
<gene>
    <name evidence="3" type="ORF">BGO89_09990</name>
</gene>
<dbReference type="EMBL" id="MKVH01000024">
    <property type="protein sequence ID" value="OJX56849.1"/>
    <property type="molecule type" value="Genomic_DNA"/>
</dbReference>
<dbReference type="Gene3D" id="3.50.30.30">
    <property type="match status" value="1"/>
</dbReference>
<dbReference type="STRING" id="1895771.BGO89_09990"/>
<protein>
    <recommendedName>
        <fullName evidence="2">Peptidase M28 domain-containing protein</fullName>
    </recommendedName>
</protein>
<dbReference type="InterPro" id="IPR045175">
    <property type="entry name" value="M28_fam"/>
</dbReference>
<reference evidence="3 4" key="1">
    <citation type="submission" date="2016-09" db="EMBL/GenBank/DDBJ databases">
        <title>Genome-resolved meta-omics ties microbial dynamics to process performance in biotechnology for thiocyanate degradation.</title>
        <authorList>
            <person name="Kantor R.S."/>
            <person name="Huddy R.J."/>
            <person name="Iyer R."/>
            <person name="Thomas B.C."/>
            <person name="Brown C.T."/>
            <person name="Anantharaman K."/>
            <person name="Tringe S."/>
            <person name="Hettich R.L."/>
            <person name="Harrison S.T."/>
            <person name="Banfield J.F."/>
        </authorList>
    </citation>
    <scope>NUCLEOTIDE SEQUENCE [LARGE SCALE GENOMIC DNA]</scope>
    <source>
        <strain evidence="3">59-99</strain>
    </source>
</reference>
<dbReference type="SUPFAM" id="SSF53187">
    <property type="entry name" value="Zn-dependent exopeptidases"/>
    <property type="match status" value="1"/>
</dbReference>
<dbReference type="GO" id="GO:0006508">
    <property type="term" value="P:proteolysis"/>
    <property type="evidence" value="ECO:0007669"/>
    <property type="project" value="InterPro"/>
</dbReference>
<dbReference type="CDD" id="cd03877">
    <property type="entry name" value="M28_like"/>
    <property type="match status" value="1"/>
</dbReference>
<organism evidence="3 4">
    <name type="scientific">Candidatus Kapaibacterium thiocyanatum</name>
    <dbReference type="NCBI Taxonomy" id="1895771"/>
    <lineage>
        <taxon>Bacteria</taxon>
        <taxon>Pseudomonadati</taxon>
        <taxon>Candidatus Kapaibacteriota</taxon>
        <taxon>Candidatus Kapaibacteriia</taxon>
        <taxon>Candidatus Kapaibacteriales</taxon>
        <taxon>Candidatus Kapaibacteriaceae</taxon>
        <taxon>Candidatus Kapaibacterium</taxon>
    </lineage>
</organism>
<dbReference type="PANTHER" id="PTHR12147">
    <property type="entry name" value="METALLOPEPTIDASE M28 FAMILY MEMBER"/>
    <property type="match status" value="1"/>
</dbReference>
<dbReference type="InterPro" id="IPR007484">
    <property type="entry name" value="Peptidase_M28"/>
</dbReference>
<dbReference type="AlphaFoldDB" id="A0A1M3KX91"/>
<dbReference type="GO" id="GO:0008235">
    <property type="term" value="F:metalloexopeptidase activity"/>
    <property type="evidence" value="ECO:0007669"/>
    <property type="project" value="InterPro"/>
</dbReference>
<dbReference type="InterPro" id="IPR046450">
    <property type="entry name" value="PA_dom_sf"/>
</dbReference>
<feature type="signal peptide" evidence="1">
    <location>
        <begin position="1"/>
        <end position="20"/>
    </location>
</feature>
<feature type="domain" description="Peptidase M28" evidence="2">
    <location>
        <begin position="291"/>
        <end position="489"/>
    </location>
</feature>
<keyword evidence="1" id="KW-0732">Signal</keyword>
<accession>A0A1M3KX91</accession>
<dbReference type="Pfam" id="PF04389">
    <property type="entry name" value="Peptidase_M28"/>
    <property type="match status" value="1"/>
</dbReference>
<evidence type="ECO:0000256" key="1">
    <source>
        <dbReference type="SAM" id="SignalP"/>
    </source>
</evidence>
<dbReference type="PANTHER" id="PTHR12147:SF26">
    <property type="entry name" value="PEPTIDASE M28 DOMAIN-CONTAINING PROTEIN"/>
    <property type="match status" value="1"/>
</dbReference>